<keyword evidence="10 14" id="KW-0408">Iron</keyword>
<comment type="subunit">
    <text evidence="2">Heterodimer of the IorA and IorB subunits.</text>
</comment>
<dbReference type="PANTHER" id="PTHR43710">
    <property type="entry name" value="2-HYDROXYACYL-COA LYASE"/>
    <property type="match status" value="1"/>
</dbReference>
<evidence type="ECO:0000256" key="15">
    <source>
        <dbReference type="PIRSR" id="PIRSR006439-50"/>
    </source>
</evidence>
<dbReference type="AlphaFoldDB" id="A0A0S3QSE8"/>
<evidence type="ECO:0000256" key="5">
    <source>
        <dbReference type="ARBA" id="ARBA00022448"/>
    </source>
</evidence>
<dbReference type="PROSITE" id="PS51379">
    <property type="entry name" value="4FE4S_FER_2"/>
    <property type="match status" value="2"/>
</dbReference>
<proteinExistence type="predicted"/>
<keyword evidence="9 14" id="KW-0560">Oxidoreductase</keyword>
<dbReference type="STRING" id="1298851.TST_0455"/>
<comment type="function">
    <text evidence="1 14">Catalyzes the ferredoxin-dependent oxidative decarboxylation of arylpyruvates.</text>
</comment>
<evidence type="ECO:0000256" key="6">
    <source>
        <dbReference type="ARBA" id="ARBA00022485"/>
    </source>
</evidence>
<reference evidence="18" key="1">
    <citation type="journal article" date="2018" name="Science">
        <title>A primordial and reversible TCA cycle in a facultatively chemolithoautotrophic thermophile.</title>
        <authorList>
            <person name="Nunoura T."/>
            <person name="Chikaraishi Y."/>
            <person name="Izaki R."/>
            <person name="Suwa T."/>
            <person name="Sato T."/>
            <person name="Harada T."/>
            <person name="Mori K."/>
            <person name="Kato Y."/>
            <person name="Miyazaki M."/>
            <person name="Shimamura S."/>
            <person name="Yanagawa K."/>
            <person name="Shuto A."/>
            <person name="Ohkouchi N."/>
            <person name="Fujita N."/>
            <person name="Takaki Y."/>
            <person name="Atomi H."/>
            <person name="Takai K."/>
        </authorList>
    </citation>
    <scope>NUCLEOTIDE SEQUENCE [LARGE SCALE GENOMIC DNA]</scope>
    <source>
        <strain evidence="18">DSM 17441 / JCM 13301 / NBRC 103674 / ABI70S6</strain>
    </source>
</reference>
<evidence type="ECO:0000256" key="12">
    <source>
        <dbReference type="ARBA" id="ARBA00030514"/>
    </source>
</evidence>
<keyword evidence="17" id="KW-0670">Pyruvate</keyword>
<dbReference type="GO" id="GO:0044281">
    <property type="term" value="P:small molecule metabolic process"/>
    <property type="evidence" value="ECO:0007669"/>
    <property type="project" value="UniProtKB-ARBA"/>
</dbReference>
<feature type="domain" description="4Fe-4S ferredoxin-type" evidence="16">
    <location>
        <begin position="545"/>
        <end position="575"/>
    </location>
</feature>
<evidence type="ECO:0000256" key="2">
    <source>
        <dbReference type="ARBA" id="ARBA00011238"/>
    </source>
</evidence>
<dbReference type="RefSeq" id="WP_068549182.1">
    <property type="nucleotide sequence ID" value="NZ_AP013035.1"/>
</dbReference>
<keyword evidence="6 14" id="KW-0004">4Fe-4S</keyword>
<feature type="binding site" evidence="15">
    <location>
        <position position="564"/>
    </location>
    <ligand>
        <name>[4Fe-4S] cluster</name>
        <dbReference type="ChEBI" id="CHEBI:49883"/>
        <label>1</label>
    </ligand>
</feature>
<evidence type="ECO:0000256" key="3">
    <source>
        <dbReference type="ARBA" id="ARBA00012812"/>
    </source>
</evidence>
<dbReference type="PANTHER" id="PTHR43710:SF5">
    <property type="entry name" value="INDOLEPYRUVATE FERREDOXIN OXIDOREDUCTASE ALPHA SUBUNIT"/>
    <property type="match status" value="1"/>
</dbReference>
<dbReference type="PIRSF" id="PIRSF006439">
    <property type="entry name" value="Indolepyruvate_ferr_oxidored"/>
    <property type="match status" value="1"/>
</dbReference>
<evidence type="ECO:0000256" key="4">
    <source>
        <dbReference type="ARBA" id="ARBA00017710"/>
    </source>
</evidence>
<evidence type="ECO:0000256" key="9">
    <source>
        <dbReference type="ARBA" id="ARBA00023002"/>
    </source>
</evidence>
<evidence type="ECO:0000256" key="8">
    <source>
        <dbReference type="ARBA" id="ARBA00022982"/>
    </source>
</evidence>
<comment type="cofactor">
    <cofactor evidence="14 15">
        <name>[4Fe-4S] cluster</name>
        <dbReference type="ChEBI" id="CHEBI:49883"/>
    </cofactor>
    <text evidence="14 15">Binds 2 [4Fe-4S] clusters. In this family the first cluster has a non-standard and varying [4Fe-4S] binding motif CX(2)CX(2)CX(4-5)CP.</text>
</comment>
<evidence type="ECO:0000256" key="1">
    <source>
        <dbReference type="ARBA" id="ARBA00002995"/>
    </source>
</evidence>
<dbReference type="InterPro" id="IPR002880">
    <property type="entry name" value="Pyrv_Fd/Flavodoxin_OxRdtase_N"/>
</dbReference>
<keyword evidence="18" id="KW-1185">Reference proteome</keyword>
<dbReference type="GO" id="GO:0046872">
    <property type="term" value="F:metal ion binding"/>
    <property type="evidence" value="ECO:0007669"/>
    <property type="project" value="UniProtKB-UniRule"/>
</dbReference>
<feature type="binding site" evidence="15">
    <location>
        <position position="527"/>
    </location>
    <ligand>
        <name>[4Fe-4S] cluster</name>
        <dbReference type="ChEBI" id="CHEBI:49883"/>
        <label>1</label>
    </ligand>
</feature>
<feature type="binding site" evidence="15">
    <location>
        <position position="530"/>
    </location>
    <ligand>
        <name>[4Fe-4S] cluster</name>
        <dbReference type="ChEBI" id="CHEBI:49883"/>
        <label>1</label>
    </ligand>
</feature>
<evidence type="ECO:0000256" key="14">
    <source>
        <dbReference type="PIRNR" id="PIRNR006439"/>
    </source>
</evidence>
<feature type="binding site" evidence="15">
    <location>
        <position position="560"/>
    </location>
    <ligand>
        <name>[4Fe-4S] cluster</name>
        <dbReference type="ChEBI" id="CHEBI:49883"/>
        <label>2</label>
    </ligand>
</feature>
<evidence type="ECO:0000313" key="17">
    <source>
        <dbReference type="EMBL" id="BAT71263.1"/>
    </source>
</evidence>
<feature type="binding site" evidence="15">
    <location>
        <position position="533"/>
    </location>
    <ligand>
        <name>[4Fe-4S] cluster</name>
        <dbReference type="ChEBI" id="CHEBI:49883"/>
        <label>1</label>
    </ligand>
</feature>
<dbReference type="PROSITE" id="PS00198">
    <property type="entry name" value="4FE4S_FER_1"/>
    <property type="match status" value="1"/>
</dbReference>
<dbReference type="Proteomes" id="UP000063234">
    <property type="component" value="Chromosome"/>
</dbReference>
<dbReference type="GO" id="GO:0043805">
    <property type="term" value="F:indolepyruvate ferredoxin oxidoreductase activity"/>
    <property type="evidence" value="ECO:0007669"/>
    <property type="project" value="UniProtKB-UniRule"/>
</dbReference>
<name>A0A0S3QSE8_THET7</name>
<dbReference type="GO" id="GO:0030976">
    <property type="term" value="F:thiamine pyrophosphate binding"/>
    <property type="evidence" value="ECO:0007669"/>
    <property type="project" value="InterPro"/>
</dbReference>
<dbReference type="Pfam" id="PF02775">
    <property type="entry name" value="TPP_enzyme_C"/>
    <property type="match status" value="1"/>
</dbReference>
<keyword evidence="7 14" id="KW-0479">Metal-binding</keyword>
<comment type="catalytic activity">
    <reaction evidence="13 14">
        <text>indole-3-pyruvate + 2 oxidized [2Fe-2S]-[ferredoxin] + CoA = (indol-3-yl)acetyl-CoA + 2 reduced [2Fe-2S]-[ferredoxin] + CO2 + H(+)</text>
        <dbReference type="Rhea" id="RHEA:12645"/>
        <dbReference type="Rhea" id="RHEA-COMP:10000"/>
        <dbReference type="Rhea" id="RHEA-COMP:10001"/>
        <dbReference type="ChEBI" id="CHEBI:15378"/>
        <dbReference type="ChEBI" id="CHEBI:16526"/>
        <dbReference type="ChEBI" id="CHEBI:17640"/>
        <dbReference type="ChEBI" id="CHEBI:33737"/>
        <dbReference type="ChEBI" id="CHEBI:33738"/>
        <dbReference type="ChEBI" id="CHEBI:57271"/>
        <dbReference type="ChEBI" id="CHEBI:57287"/>
        <dbReference type="EC" id="1.2.7.8"/>
    </reaction>
</comment>
<dbReference type="NCBIfam" id="TIGR03336">
    <property type="entry name" value="IOR_alpha"/>
    <property type="match status" value="1"/>
</dbReference>
<dbReference type="InterPro" id="IPR009014">
    <property type="entry name" value="Transketo_C/PFOR_II"/>
</dbReference>
<evidence type="ECO:0000256" key="13">
    <source>
        <dbReference type="ARBA" id="ARBA00048332"/>
    </source>
</evidence>
<dbReference type="Pfam" id="PF00037">
    <property type="entry name" value="Fer4"/>
    <property type="match status" value="1"/>
</dbReference>
<dbReference type="EC" id="1.2.7.8" evidence="3 14"/>
<keyword evidence="11 14" id="KW-0411">Iron-sulfur</keyword>
<feature type="binding site" evidence="15">
    <location>
        <position position="554"/>
    </location>
    <ligand>
        <name>[4Fe-4S] cluster</name>
        <dbReference type="ChEBI" id="CHEBI:49883"/>
        <label>2</label>
    </ligand>
</feature>
<dbReference type="InterPro" id="IPR045025">
    <property type="entry name" value="HACL1-like"/>
</dbReference>
<dbReference type="PATRIC" id="fig|1298851.3.peg.466"/>
<sequence length="576" mass="62628">MKRFLSGNEAVARGAWEAGLRFASSYPGTPATEILQSLVQYKEVHAEWAPNEKVALESAIGASFAGVRSMASMKHVGLNVAADPFMTLAYTGVNAGLVLAVADDPGLYSSQNEQDTRNYVKAARILALEPSDSQEALDYTKKAFELSERYDIPVLIRLTTRISHSKSVVKVGDRIEVGQKEPQIEPAKWVMLPAYAKGRHLSLLERHRLLKEFVESSEADIFFKEELLDESVGFIASGVCYQYVKEAFPEASVFKLGIINPLPFERLKSFADKLRKVYVVEELDPVIEEQLKAFGLEVVGKEIFPENGEFTPDVVKKAVDKDYKPKYVSFNNIPARPPTLCPGCPHRGVFVALKKARVTVFGDIGCYTLGALPPLSSIHSCVCMGAGVSMVHGANVAGLKKSVAIIGDSTFLHSGVTSLMNIIYNKSTSTVIIMDNGTTAMTGKQPHPGTGVNAKGEPTNKVDLEALVKTLGVKRVRVVDPYDVKATYEAIKEEVETEEPSVVITRRPCTLIVQRPSKGYKVDADKCISCGACMRVGCMAISMNGSASIDEVLCFGCGVCVQVCPVDAISEVNNEN</sequence>
<dbReference type="CDD" id="cd07034">
    <property type="entry name" value="TPP_PYR_PFOR_IOR-alpha_like"/>
    <property type="match status" value="1"/>
</dbReference>
<keyword evidence="8 14" id="KW-0249">Electron transport</keyword>
<dbReference type="KEGG" id="ttk:TST_0455"/>
<dbReference type="Pfam" id="PF01855">
    <property type="entry name" value="POR_N"/>
    <property type="match status" value="1"/>
</dbReference>
<evidence type="ECO:0000256" key="11">
    <source>
        <dbReference type="ARBA" id="ARBA00023014"/>
    </source>
</evidence>
<dbReference type="InterPro" id="IPR017896">
    <property type="entry name" value="4Fe4S_Fe-S-bd"/>
</dbReference>
<dbReference type="OrthoDB" id="9804603at2"/>
<gene>
    <name evidence="17" type="ORF">TST_0455</name>
</gene>
<dbReference type="Gene3D" id="3.30.70.20">
    <property type="match status" value="1"/>
</dbReference>
<evidence type="ECO:0000259" key="16">
    <source>
        <dbReference type="PROSITE" id="PS51379"/>
    </source>
</evidence>
<dbReference type="InterPro" id="IPR017900">
    <property type="entry name" value="4Fe4S_Fe_S_CS"/>
</dbReference>
<dbReference type="SUPFAM" id="SSF52922">
    <property type="entry name" value="TK C-terminal domain-like"/>
    <property type="match status" value="1"/>
</dbReference>
<evidence type="ECO:0000256" key="7">
    <source>
        <dbReference type="ARBA" id="ARBA00022723"/>
    </source>
</evidence>
<evidence type="ECO:0000256" key="10">
    <source>
        <dbReference type="ARBA" id="ARBA00023004"/>
    </source>
</evidence>
<feature type="domain" description="4Fe-4S ferredoxin-type" evidence="16">
    <location>
        <begin position="518"/>
        <end position="538"/>
    </location>
</feature>
<feature type="binding site" evidence="15">
    <location>
        <position position="538"/>
    </location>
    <ligand>
        <name>[4Fe-4S] cluster</name>
        <dbReference type="ChEBI" id="CHEBI:49883"/>
        <label>2</label>
    </ligand>
</feature>
<dbReference type="SUPFAM" id="SSF52518">
    <property type="entry name" value="Thiamin diphosphate-binding fold (THDP-binding)"/>
    <property type="match status" value="2"/>
</dbReference>
<accession>A0A0S3QSE8</accession>
<organism evidence="17 18">
    <name type="scientific">Thermosulfidibacter takaii (strain DSM 17441 / JCM 13301 / NBRC 103674 / ABI70S6)</name>
    <dbReference type="NCBI Taxonomy" id="1298851"/>
    <lineage>
        <taxon>Bacteria</taxon>
        <taxon>Pseudomonadati</taxon>
        <taxon>Thermosulfidibacterota</taxon>
        <taxon>Thermosulfidibacteria</taxon>
        <taxon>Thermosulfidibacterales</taxon>
        <taxon>Thermosulfidibacteraceae</taxon>
    </lineage>
</organism>
<dbReference type="InterPro" id="IPR017721">
    <property type="entry name" value="IorA"/>
</dbReference>
<dbReference type="EMBL" id="AP013035">
    <property type="protein sequence ID" value="BAT71263.1"/>
    <property type="molecule type" value="Genomic_DNA"/>
</dbReference>
<dbReference type="FunFam" id="3.40.50.970:FF:000039">
    <property type="entry name" value="Indolepyruvate oxidoreductase subunit IorA"/>
    <property type="match status" value="1"/>
</dbReference>
<dbReference type="InterPro" id="IPR029061">
    <property type="entry name" value="THDP-binding"/>
</dbReference>
<dbReference type="InterPro" id="IPR011766">
    <property type="entry name" value="TPP_enzyme_TPP-bd"/>
</dbReference>
<dbReference type="Gene3D" id="3.40.50.970">
    <property type="match status" value="2"/>
</dbReference>
<evidence type="ECO:0000313" key="18">
    <source>
        <dbReference type="Proteomes" id="UP000063234"/>
    </source>
</evidence>
<keyword evidence="5 14" id="KW-0813">Transport</keyword>
<dbReference type="CDD" id="cd02008">
    <property type="entry name" value="TPP_IOR_alpha"/>
    <property type="match status" value="1"/>
</dbReference>
<dbReference type="GO" id="GO:0051539">
    <property type="term" value="F:4 iron, 4 sulfur cluster binding"/>
    <property type="evidence" value="ECO:0007669"/>
    <property type="project" value="UniProtKB-UniRule"/>
</dbReference>
<feature type="binding site" evidence="15">
    <location>
        <position position="557"/>
    </location>
    <ligand>
        <name>[4Fe-4S] cluster</name>
        <dbReference type="ChEBI" id="CHEBI:49883"/>
        <label>2</label>
    </ligand>
</feature>
<protein>
    <recommendedName>
        <fullName evidence="4 14">Indolepyruvate oxidoreductase subunit IorA</fullName>
        <shortName evidence="14">IOR</shortName>
        <ecNumber evidence="3 14">1.2.7.8</ecNumber>
    </recommendedName>
    <alternativeName>
        <fullName evidence="12 14">Indolepyruvate ferredoxin oxidoreductase subunit alpha</fullName>
    </alternativeName>
</protein>